<dbReference type="Proteomes" id="UP001372338">
    <property type="component" value="Unassembled WGS sequence"/>
</dbReference>
<comment type="caution">
    <text evidence="1">The sequence shown here is derived from an EMBL/GenBank/DDBJ whole genome shotgun (WGS) entry which is preliminary data.</text>
</comment>
<sequence length="99" mass="10871">MRNTPLDCRLDELRIPFERFGPMTVLPRTGFLFVSCVGLELLIGLLCSSSLKQQLDGAVALCKLANKAMTLSHRCRSSFSNTPGELVPNLLFASKGEID</sequence>
<evidence type="ECO:0000313" key="2">
    <source>
        <dbReference type="Proteomes" id="UP001372338"/>
    </source>
</evidence>
<organism evidence="1 2">
    <name type="scientific">Crotalaria pallida</name>
    <name type="common">Smooth rattlebox</name>
    <name type="synonym">Crotalaria striata</name>
    <dbReference type="NCBI Taxonomy" id="3830"/>
    <lineage>
        <taxon>Eukaryota</taxon>
        <taxon>Viridiplantae</taxon>
        <taxon>Streptophyta</taxon>
        <taxon>Embryophyta</taxon>
        <taxon>Tracheophyta</taxon>
        <taxon>Spermatophyta</taxon>
        <taxon>Magnoliopsida</taxon>
        <taxon>eudicotyledons</taxon>
        <taxon>Gunneridae</taxon>
        <taxon>Pentapetalae</taxon>
        <taxon>rosids</taxon>
        <taxon>fabids</taxon>
        <taxon>Fabales</taxon>
        <taxon>Fabaceae</taxon>
        <taxon>Papilionoideae</taxon>
        <taxon>50 kb inversion clade</taxon>
        <taxon>genistoids sensu lato</taxon>
        <taxon>core genistoids</taxon>
        <taxon>Crotalarieae</taxon>
        <taxon>Crotalaria</taxon>
    </lineage>
</organism>
<evidence type="ECO:0000313" key="1">
    <source>
        <dbReference type="EMBL" id="KAK7255763.1"/>
    </source>
</evidence>
<proteinExistence type="predicted"/>
<reference evidence="1 2" key="1">
    <citation type="submission" date="2024-01" db="EMBL/GenBank/DDBJ databases">
        <title>The genomes of 5 underutilized Papilionoideae crops provide insights into root nodulation and disease resistanc.</title>
        <authorList>
            <person name="Yuan L."/>
        </authorList>
    </citation>
    <scope>NUCLEOTIDE SEQUENCE [LARGE SCALE GENOMIC DNA]</scope>
    <source>
        <strain evidence="1">ZHUSHIDOU_FW_LH</strain>
        <tissue evidence="1">Leaf</tissue>
    </source>
</reference>
<dbReference type="EMBL" id="JAYWIO010000006">
    <property type="protein sequence ID" value="KAK7255763.1"/>
    <property type="molecule type" value="Genomic_DNA"/>
</dbReference>
<gene>
    <name evidence="1" type="ORF">RIF29_29182</name>
</gene>
<protein>
    <submittedName>
        <fullName evidence="1">Uncharacterized protein</fullName>
    </submittedName>
</protein>
<name>A0AAN9EEI1_CROPI</name>
<dbReference type="AlphaFoldDB" id="A0AAN9EEI1"/>
<keyword evidence="2" id="KW-1185">Reference proteome</keyword>
<accession>A0AAN9EEI1</accession>